<dbReference type="SUPFAM" id="SSF55729">
    <property type="entry name" value="Acyl-CoA N-acyltransferases (Nat)"/>
    <property type="match status" value="1"/>
</dbReference>
<sequence>MFTFRKSNKNDLTAIVEIMTQAKTLLAKRQIPQWQNPSDGPTAMTFKTDMLTGQGYVLCQEEKVVAYGALISGIDPAYEAIDGQWQTQPTSREYIAIHRLCVTSTLKNQGLASEIMQHLITQAIALDYQDIRIDTHRLNLPMQHVIQKNGFQYCGVVKLPIQDGERLAFQLLNTPQK</sequence>
<keyword evidence="2" id="KW-0012">Acyltransferase</keyword>
<dbReference type="CDD" id="cd04301">
    <property type="entry name" value="NAT_SF"/>
    <property type="match status" value="1"/>
</dbReference>
<evidence type="ECO:0000259" key="1">
    <source>
        <dbReference type="PROSITE" id="PS51186"/>
    </source>
</evidence>
<comment type="caution">
    <text evidence="2">The sequence shown here is derived from an EMBL/GenBank/DDBJ whole genome shotgun (WGS) entry which is preliminary data.</text>
</comment>
<dbReference type="GO" id="GO:0016746">
    <property type="term" value="F:acyltransferase activity"/>
    <property type="evidence" value="ECO:0007669"/>
    <property type="project" value="UniProtKB-KW"/>
</dbReference>
<keyword evidence="2" id="KW-0808">Transferase</keyword>
<dbReference type="EC" id="2.3.1.-" evidence="2"/>
<dbReference type="Proteomes" id="UP001597267">
    <property type="component" value="Unassembled WGS sequence"/>
</dbReference>
<protein>
    <submittedName>
        <fullName evidence="2">GNAT family N-acetyltransferase</fullName>
        <ecNumber evidence="2">2.3.1.-</ecNumber>
    </submittedName>
</protein>
<gene>
    <name evidence="2" type="ORF">ACFQ5M_03015</name>
</gene>
<evidence type="ECO:0000313" key="3">
    <source>
        <dbReference type="Proteomes" id="UP001597267"/>
    </source>
</evidence>
<organism evidence="2 3">
    <name type="scientific">Agrilactobacillus yilanensis</name>
    <dbReference type="NCBI Taxonomy" id="2485997"/>
    <lineage>
        <taxon>Bacteria</taxon>
        <taxon>Bacillati</taxon>
        <taxon>Bacillota</taxon>
        <taxon>Bacilli</taxon>
        <taxon>Lactobacillales</taxon>
        <taxon>Lactobacillaceae</taxon>
        <taxon>Agrilactobacillus</taxon>
    </lineage>
</organism>
<dbReference type="PROSITE" id="PS51186">
    <property type="entry name" value="GNAT"/>
    <property type="match status" value="1"/>
</dbReference>
<proteinExistence type="predicted"/>
<dbReference type="InterPro" id="IPR000182">
    <property type="entry name" value="GNAT_dom"/>
</dbReference>
<accession>A0ABW4J5Y3</accession>
<dbReference type="RefSeq" id="WP_125714978.1">
    <property type="nucleotide sequence ID" value="NZ_JBHTOP010000004.1"/>
</dbReference>
<reference evidence="3" key="1">
    <citation type="journal article" date="2019" name="Int. J. Syst. Evol. Microbiol.">
        <title>The Global Catalogue of Microorganisms (GCM) 10K type strain sequencing project: providing services to taxonomists for standard genome sequencing and annotation.</title>
        <authorList>
            <consortium name="The Broad Institute Genomics Platform"/>
            <consortium name="The Broad Institute Genome Sequencing Center for Infectious Disease"/>
            <person name="Wu L."/>
            <person name="Ma J."/>
        </authorList>
    </citation>
    <scope>NUCLEOTIDE SEQUENCE [LARGE SCALE GENOMIC DNA]</scope>
    <source>
        <strain evidence="3">CCM 8896</strain>
    </source>
</reference>
<dbReference type="Pfam" id="PF00583">
    <property type="entry name" value="Acetyltransf_1"/>
    <property type="match status" value="1"/>
</dbReference>
<evidence type="ECO:0000313" key="2">
    <source>
        <dbReference type="EMBL" id="MFD1671064.1"/>
    </source>
</evidence>
<dbReference type="InterPro" id="IPR016181">
    <property type="entry name" value="Acyl_CoA_acyltransferase"/>
</dbReference>
<dbReference type="Gene3D" id="3.40.630.30">
    <property type="match status" value="1"/>
</dbReference>
<feature type="domain" description="N-acetyltransferase" evidence="1">
    <location>
        <begin position="2"/>
        <end position="173"/>
    </location>
</feature>
<name>A0ABW4J5Y3_9LACO</name>
<keyword evidence="3" id="KW-1185">Reference proteome</keyword>
<dbReference type="EMBL" id="JBHTOP010000004">
    <property type="protein sequence ID" value="MFD1671064.1"/>
    <property type="molecule type" value="Genomic_DNA"/>
</dbReference>